<dbReference type="PANTHER" id="PTHR46967">
    <property type="entry name" value="INSULIN-LIKE GROWTH FACTOR BINDING PROTEIN,N-TERMINAL"/>
    <property type="match status" value="1"/>
</dbReference>
<evidence type="ECO:0000259" key="4">
    <source>
        <dbReference type="PROSITE" id="PS50825"/>
    </source>
</evidence>
<comment type="caution">
    <text evidence="3">Lacks conserved residue(s) required for the propagation of feature annotation.</text>
</comment>
<dbReference type="SUPFAM" id="SSF57184">
    <property type="entry name" value="Growth factor receptor domain"/>
    <property type="match status" value="1"/>
</dbReference>
<dbReference type="PROSITE" id="PS50923">
    <property type="entry name" value="SUSHI"/>
    <property type="match status" value="1"/>
</dbReference>
<evidence type="ECO:0000256" key="2">
    <source>
        <dbReference type="ARBA" id="ARBA00023157"/>
    </source>
</evidence>
<dbReference type="PANTHER" id="PTHR46967:SF1">
    <property type="entry name" value="KERATIN-ASSOCIATED PROTEIN 16-1-LIKE"/>
    <property type="match status" value="1"/>
</dbReference>
<dbReference type="AlphaFoldDB" id="A0AAN8IWU3"/>
<sequence length="438" mass="48778">MIGKVERIPRSTCGREKRKRREEAAVRVEKCPSDQFILSSQREINVTWPEPEFQTANILKKVEMNFKQGQVFTWGEYDVLYVAHDNASNTAECNFRIHVSREHCPQLEEPVNGVQACESWGPQLRYKACSIECRDGYEFPRPPAVFYTCAADGMWRPRLRNQVIFRYPQCTKSVPATRVMLLRVSYPGSSPCSEASRDALRGRLMASIQAINQKWDICSLTDVNGCVGARVDVSCTEDFARVKRESPSFKVRIELPVKRDPIQNSISGQKSKVVDTLQNEIINQGAFNLEKILPNGRPDLTSFQLLDEFHCQAGQVTVDDVCVPCAPGSFHSILTSQCELCSEGEFQPLAGRTECFKCPAGHITAGPGAVTENECKENCEPGHFFDMTLSKCAPCGFGFFQPQSGSFECVACGVGKTTMTETATSDEECRDATCPGEL</sequence>
<dbReference type="SUPFAM" id="SSF57535">
    <property type="entry name" value="Complement control module/SCR domain"/>
    <property type="match status" value="1"/>
</dbReference>
<evidence type="ECO:0000256" key="3">
    <source>
        <dbReference type="PROSITE-ProRule" id="PRU00302"/>
    </source>
</evidence>
<dbReference type="InterPro" id="IPR003410">
    <property type="entry name" value="HYR_dom"/>
</dbReference>
<dbReference type="InterPro" id="IPR011641">
    <property type="entry name" value="Tyr-kin_ephrin_A/B_rcpt-like"/>
</dbReference>
<dbReference type="FunFam" id="2.10.50.10:FF:000032">
    <property type="entry name" value="Uncharacterized protein, isoform A"/>
    <property type="match status" value="1"/>
</dbReference>
<dbReference type="PROSITE" id="PS50825">
    <property type="entry name" value="HYR"/>
    <property type="match status" value="1"/>
</dbReference>
<dbReference type="InterPro" id="IPR000436">
    <property type="entry name" value="Sushi_SCR_CCP_dom"/>
</dbReference>
<feature type="non-terminal residue" evidence="6">
    <location>
        <position position="438"/>
    </location>
</feature>
<evidence type="ECO:0000256" key="1">
    <source>
        <dbReference type="ARBA" id="ARBA00022737"/>
    </source>
</evidence>
<comment type="caution">
    <text evidence="6">The sequence shown here is derived from an EMBL/GenBank/DDBJ whole genome shotgun (WGS) entry which is preliminary data.</text>
</comment>
<keyword evidence="1" id="KW-0677">Repeat</keyword>
<dbReference type="Pfam" id="PF02494">
    <property type="entry name" value="HYR"/>
    <property type="match status" value="1"/>
</dbReference>
<name>A0AAN8IWU3_TRICO</name>
<dbReference type="InterPro" id="IPR035976">
    <property type="entry name" value="Sushi/SCR/CCP_sf"/>
</dbReference>
<gene>
    <name evidence="6" type="ORF">GCK32_012668</name>
</gene>
<dbReference type="EMBL" id="WIXE01022327">
    <property type="protein sequence ID" value="KAK5967579.1"/>
    <property type="molecule type" value="Genomic_DNA"/>
</dbReference>
<keyword evidence="7" id="KW-1185">Reference proteome</keyword>
<protein>
    <submittedName>
        <fullName evidence="6">Uncharacterized protein</fullName>
    </submittedName>
</protein>
<feature type="domain" description="Sushi" evidence="5">
    <location>
        <begin position="102"/>
        <end position="172"/>
    </location>
</feature>
<dbReference type="InterPro" id="IPR009030">
    <property type="entry name" value="Growth_fac_rcpt_cys_sf"/>
</dbReference>
<evidence type="ECO:0000259" key="5">
    <source>
        <dbReference type="PROSITE" id="PS50923"/>
    </source>
</evidence>
<dbReference type="SMART" id="SM01411">
    <property type="entry name" value="Ephrin_rec_like"/>
    <property type="match status" value="2"/>
</dbReference>
<reference evidence="6 7" key="1">
    <citation type="submission" date="2019-10" db="EMBL/GenBank/DDBJ databases">
        <title>Assembly and Annotation for the nematode Trichostrongylus colubriformis.</title>
        <authorList>
            <person name="Martin J."/>
        </authorList>
    </citation>
    <scope>NUCLEOTIDE SEQUENCE [LARGE SCALE GENOMIC DNA]</scope>
    <source>
        <strain evidence="6">G859</strain>
        <tissue evidence="6">Whole worm</tissue>
    </source>
</reference>
<accession>A0AAN8IWU3</accession>
<dbReference type="Pfam" id="PF07699">
    <property type="entry name" value="Ephrin_rec_like"/>
    <property type="match status" value="2"/>
</dbReference>
<dbReference type="Proteomes" id="UP001331761">
    <property type="component" value="Unassembled WGS sequence"/>
</dbReference>
<dbReference type="Gene3D" id="2.10.50.10">
    <property type="entry name" value="Tumor Necrosis Factor Receptor, subunit A, domain 2"/>
    <property type="match status" value="2"/>
</dbReference>
<keyword evidence="2" id="KW-1015">Disulfide bond</keyword>
<feature type="domain" description="HYR" evidence="4">
    <location>
        <begin position="21"/>
        <end position="101"/>
    </location>
</feature>
<organism evidence="6 7">
    <name type="scientific">Trichostrongylus colubriformis</name>
    <name type="common">Black scour worm</name>
    <dbReference type="NCBI Taxonomy" id="6319"/>
    <lineage>
        <taxon>Eukaryota</taxon>
        <taxon>Metazoa</taxon>
        <taxon>Ecdysozoa</taxon>
        <taxon>Nematoda</taxon>
        <taxon>Chromadorea</taxon>
        <taxon>Rhabditida</taxon>
        <taxon>Rhabditina</taxon>
        <taxon>Rhabditomorpha</taxon>
        <taxon>Strongyloidea</taxon>
        <taxon>Trichostrongylidae</taxon>
        <taxon>Trichostrongylus</taxon>
    </lineage>
</organism>
<evidence type="ECO:0000313" key="6">
    <source>
        <dbReference type="EMBL" id="KAK5967579.1"/>
    </source>
</evidence>
<evidence type="ECO:0000313" key="7">
    <source>
        <dbReference type="Proteomes" id="UP001331761"/>
    </source>
</evidence>
<keyword evidence="3" id="KW-0768">Sushi</keyword>
<proteinExistence type="predicted"/>